<evidence type="ECO:0000313" key="2">
    <source>
        <dbReference type="Proteomes" id="UP000275663"/>
    </source>
</evidence>
<organism evidence="1 2">
    <name type="scientific">Undibacterium parvum</name>
    <dbReference type="NCBI Taxonomy" id="401471"/>
    <lineage>
        <taxon>Bacteria</taxon>
        <taxon>Pseudomonadati</taxon>
        <taxon>Pseudomonadota</taxon>
        <taxon>Betaproteobacteria</taxon>
        <taxon>Burkholderiales</taxon>
        <taxon>Oxalobacteraceae</taxon>
        <taxon>Undibacterium</taxon>
    </lineage>
</organism>
<keyword evidence="2" id="KW-1185">Reference proteome</keyword>
<dbReference type="AlphaFoldDB" id="A0A3S9HIF2"/>
<protein>
    <submittedName>
        <fullName evidence="1">Transporter substrate-binding domain-containing protein</fullName>
    </submittedName>
</protein>
<accession>A0A3S9HIF2</accession>
<reference evidence="1 2" key="1">
    <citation type="journal article" date="2011" name="Int. J. Syst. Evol. Microbiol.">
        <title>Description of Undibacterium oligocarboniphilum sp. nov., isolated from purified water, and Undibacterium pigrum strain CCUG 49012 as the type strain of Undibacterium parvum sp. nov., and emended descriptions of the genus Undibacterium and the species Undibacterium pigrum.</title>
        <authorList>
            <person name="Eder W."/>
            <person name="Wanner G."/>
            <person name="Ludwig W."/>
            <person name="Busse H.J."/>
            <person name="Ziemke-Kageler F."/>
            <person name="Lang E."/>
        </authorList>
    </citation>
    <scope>NUCLEOTIDE SEQUENCE [LARGE SCALE GENOMIC DNA]</scope>
    <source>
        <strain evidence="1 2">DSM 23061</strain>
    </source>
</reference>
<name>A0A3S9HIF2_9BURK</name>
<sequence length="170" mass="19519">MGWGGCQKRQLRRRISRINPCRSALLCVSNQCFPQIWLSYYHHKTARLTVLQARHGTWHQYFGRACAGRPSITETNQVDKLMQMLNLARFDIAITSSLNGKIAIKKLGITDINEPVVLDTRDLYLYLHVKHRALVPFISFSIQRLKKSGELAKITHSIEQQALNHPAELK</sequence>
<dbReference type="EMBL" id="CP034464">
    <property type="protein sequence ID" value="AZP11848.1"/>
    <property type="molecule type" value="Genomic_DNA"/>
</dbReference>
<dbReference type="SUPFAM" id="SSF53850">
    <property type="entry name" value="Periplasmic binding protein-like II"/>
    <property type="match status" value="1"/>
</dbReference>
<evidence type="ECO:0000313" key="1">
    <source>
        <dbReference type="EMBL" id="AZP11848.1"/>
    </source>
</evidence>
<dbReference type="OrthoDB" id="368476at2"/>
<proteinExistence type="predicted"/>
<dbReference type="Proteomes" id="UP000275663">
    <property type="component" value="Chromosome"/>
</dbReference>
<gene>
    <name evidence="1" type="ORF">EJN92_07445</name>
</gene>
<dbReference type="KEGG" id="upv:EJN92_07445"/>